<dbReference type="EMBL" id="CSWP01000002">
    <property type="protein sequence ID" value="CPV42568.1"/>
    <property type="molecule type" value="Genomic_DNA"/>
</dbReference>
<reference evidence="1 2" key="1">
    <citation type="submission" date="2015-03" db="EMBL/GenBank/DDBJ databases">
        <authorList>
            <person name="Murphy D."/>
        </authorList>
    </citation>
    <scope>NUCLEOTIDE SEQUENCE [LARGE SCALE GENOMIC DNA]</scope>
    <source>
        <strain evidence="1 2">PAP088</strain>
    </source>
</reference>
<sequence>MDGLMVGYLAAFAVGGIAVLSALLLTDIGHGDGMPFLSLTSLSAALTGAGAGGFAASALGVAALPTAIIAAVCAVALVSVLQLFLTYLRGQQANSHSGRASYIGRLGTVTLELPAGGGWGEVAFTDADGNRVRSRAITDEPAGLAKNAPVYIADVDSEYLHVVSIPDASPDAPTPSNQ</sequence>
<protein>
    <recommendedName>
        <fullName evidence="3">NfeD-like C-terminal domain-containing protein</fullName>
    </recommendedName>
</protein>
<accession>A0A0U1A2F3</accession>
<dbReference type="Gene3D" id="2.40.50.140">
    <property type="entry name" value="Nucleic acid-binding proteins"/>
    <property type="match status" value="1"/>
</dbReference>
<evidence type="ECO:0000313" key="1">
    <source>
        <dbReference type="EMBL" id="CPV42568.1"/>
    </source>
</evidence>
<dbReference type="RefSeq" id="WP_005070573.1">
    <property type="nucleotide sequence ID" value="NZ_AP022621.1"/>
</dbReference>
<organism evidence="1 2">
    <name type="scientific">Mycobacteroides abscessus</name>
    <dbReference type="NCBI Taxonomy" id="36809"/>
    <lineage>
        <taxon>Bacteria</taxon>
        <taxon>Bacillati</taxon>
        <taxon>Actinomycetota</taxon>
        <taxon>Actinomycetes</taxon>
        <taxon>Mycobacteriales</taxon>
        <taxon>Mycobacteriaceae</taxon>
        <taxon>Mycobacteroides</taxon>
    </lineage>
</organism>
<name>A0A0U1A2F3_9MYCO</name>
<evidence type="ECO:0000313" key="2">
    <source>
        <dbReference type="Proteomes" id="UP000045782"/>
    </source>
</evidence>
<gene>
    <name evidence="1" type="ORF">ERS075579_01404</name>
</gene>
<proteinExistence type="predicted"/>
<dbReference type="InterPro" id="IPR012340">
    <property type="entry name" value="NA-bd_OB-fold"/>
</dbReference>
<dbReference type="Proteomes" id="UP000045782">
    <property type="component" value="Unassembled WGS sequence"/>
</dbReference>
<evidence type="ECO:0008006" key="3">
    <source>
        <dbReference type="Google" id="ProtNLM"/>
    </source>
</evidence>
<dbReference type="AlphaFoldDB" id="A0A0U1A2F3"/>